<dbReference type="Proteomes" id="UP000779508">
    <property type="component" value="Unassembled WGS sequence"/>
</dbReference>
<dbReference type="InterPro" id="IPR018357">
    <property type="entry name" value="Hexapep_transf_CS"/>
</dbReference>
<evidence type="ECO:0000313" key="2">
    <source>
        <dbReference type="Proteomes" id="UP000779508"/>
    </source>
</evidence>
<reference evidence="1 2" key="1">
    <citation type="submission" date="2021-06" db="EMBL/GenBank/DDBJ databases">
        <authorList>
            <person name="Sun Q."/>
            <person name="Li D."/>
        </authorList>
    </citation>
    <scope>NUCLEOTIDE SEQUENCE [LARGE SCALE GENOMIC DNA]</scope>
    <source>
        <strain evidence="1 2">MSJ-5</strain>
    </source>
</reference>
<sequence>MLNNTIIGNYCSIGPGVKIGQGNHSYDYITTYQKISGELIRHSLNTSPAIIGNDVWLGANVVILQGVKIGDGAVIGANAVVTYDIPDYAIAVGVPAKVIKYRFCPETIEIIKGSNWFDNDISEAKKVVKILEEQCY</sequence>
<keyword evidence="2" id="KW-1185">Reference proteome</keyword>
<dbReference type="InterPro" id="IPR001451">
    <property type="entry name" value="Hexapep"/>
</dbReference>
<dbReference type="PANTHER" id="PTHR43300">
    <property type="entry name" value="ACETYLTRANSFERASE"/>
    <property type="match status" value="1"/>
</dbReference>
<organism evidence="1 2">
    <name type="scientific">Alkaliphilus flagellatus</name>
    <dbReference type="NCBI Taxonomy" id="2841507"/>
    <lineage>
        <taxon>Bacteria</taxon>
        <taxon>Bacillati</taxon>
        <taxon>Bacillota</taxon>
        <taxon>Clostridia</taxon>
        <taxon>Peptostreptococcales</taxon>
        <taxon>Natronincolaceae</taxon>
        <taxon>Alkaliphilus</taxon>
    </lineage>
</organism>
<dbReference type="InterPro" id="IPR050179">
    <property type="entry name" value="Trans_hexapeptide_repeat"/>
</dbReference>
<accession>A0ABS6G4C2</accession>
<gene>
    <name evidence="1" type="ORF">KQI88_08890</name>
</gene>
<comment type="caution">
    <text evidence="1">The sequence shown here is derived from an EMBL/GenBank/DDBJ whole genome shotgun (WGS) entry which is preliminary data.</text>
</comment>
<proteinExistence type="predicted"/>
<dbReference type="Pfam" id="PF00132">
    <property type="entry name" value="Hexapep"/>
    <property type="match status" value="1"/>
</dbReference>
<name>A0ABS6G4C2_9FIRM</name>
<evidence type="ECO:0000313" key="1">
    <source>
        <dbReference type="EMBL" id="MBU5676532.1"/>
    </source>
</evidence>
<protein>
    <submittedName>
        <fullName evidence="1">CatB-related O-acetyltransferase</fullName>
    </submittedName>
</protein>
<dbReference type="PROSITE" id="PS00101">
    <property type="entry name" value="HEXAPEP_TRANSFERASES"/>
    <property type="match status" value="1"/>
</dbReference>
<dbReference type="EMBL" id="JAHLQK010000003">
    <property type="protein sequence ID" value="MBU5676532.1"/>
    <property type="molecule type" value="Genomic_DNA"/>
</dbReference>
<dbReference type="PANTHER" id="PTHR43300:SF11">
    <property type="entry name" value="ACETYLTRANSFERASE RV3034C-RELATED"/>
    <property type="match status" value="1"/>
</dbReference>
<dbReference type="CDD" id="cd03349">
    <property type="entry name" value="LbH_XAT"/>
    <property type="match status" value="1"/>
</dbReference>